<keyword evidence="4" id="KW-1185">Reference proteome</keyword>
<feature type="domain" description="Calcineurin-like phosphoesterase" evidence="2">
    <location>
        <begin position="1"/>
        <end position="196"/>
    </location>
</feature>
<dbReference type="Gene3D" id="3.60.21.10">
    <property type="match status" value="1"/>
</dbReference>
<organism evidence="3 4">
    <name type="scientific">Anatilimnocola aggregata</name>
    <dbReference type="NCBI Taxonomy" id="2528021"/>
    <lineage>
        <taxon>Bacteria</taxon>
        <taxon>Pseudomonadati</taxon>
        <taxon>Planctomycetota</taxon>
        <taxon>Planctomycetia</taxon>
        <taxon>Pirellulales</taxon>
        <taxon>Pirellulaceae</taxon>
        <taxon>Anatilimnocola</taxon>
    </lineage>
</organism>
<dbReference type="RefSeq" id="WP_145094688.1">
    <property type="nucleotide sequence ID" value="NZ_CP036274.1"/>
</dbReference>
<dbReference type="AlphaFoldDB" id="A0A517YIE3"/>
<dbReference type="PANTHER" id="PTHR30337:SF7">
    <property type="entry name" value="PHOSPHOESTERASE"/>
    <property type="match status" value="1"/>
</dbReference>
<dbReference type="OrthoDB" id="9773856at2"/>
<gene>
    <name evidence="3" type="primary">yhaO_1</name>
    <name evidence="3" type="ORF">ETAA8_51040</name>
</gene>
<reference evidence="3 4" key="1">
    <citation type="submission" date="2019-02" db="EMBL/GenBank/DDBJ databases">
        <title>Deep-cultivation of Planctomycetes and their phenomic and genomic characterization uncovers novel biology.</title>
        <authorList>
            <person name="Wiegand S."/>
            <person name="Jogler M."/>
            <person name="Boedeker C."/>
            <person name="Pinto D."/>
            <person name="Vollmers J."/>
            <person name="Rivas-Marin E."/>
            <person name="Kohn T."/>
            <person name="Peeters S.H."/>
            <person name="Heuer A."/>
            <person name="Rast P."/>
            <person name="Oberbeckmann S."/>
            <person name="Bunk B."/>
            <person name="Jeske O."/>
            <person name="Meyerdierks A."/>
            <person name="Storesund J.E."/>
            <person name="Kallscheuer N."/>
            <person name="Luecker S."/>
            <person name="Lage O.M."/>
            <person name="Pohl T."/>
            <person name="Merkel B.J."/>
            <person name="Hornburger P."/>
            <person name="Mueller R.-W."/>
            <person name="Bruemmer F."/>
            <person name="Labrenz M."/>
            <person name="Spormann A.M."/>
            <person name="Op den Camp H."/>
            <person name="Overmann J."/>
            <person name="Amann R."/>
            <person name="Jetten M.S.M."/>
            <person name="Mascher T."/>
            <person name="Medema M.H."/>
            <person name="Devos D.P."/>
            <person name="Kaster A.-K."/>
            <person name="Ovreas L."/>
            <person name="Rohde M."/>
            <person name="Galperin M.Y."/>
            <person name="Jogler C."/>
        </authorList>
    </citation>
    <scope>NUCLEOTIDE SEQUENCE [LARGE SCALE GENOMIC DNA]</scope>
    <source>
        <strain evidence="3 4">ETA_A8</strain>
    </source>
</reference>
<evidence type="ECO:0000313" key="4">
    <source>
        <dbReference type="Proteomes" id="UP000315017"/>
    </source>
</evidence>
<dbReference type="SUPFAM" id="SSF56300">
    <property type="entry name" value="Metallo-dependent phosphatases"/>
    <property type="match status" value="1"/>
</dbReference>
<protein>
    <submittedName>
        <fullName evidence="3">Putative metallophosphoesterase YhaO</fullName>
    </submittedName>
</protein>
<dbReference type="Proteomes" id="UP000315017">
    <property type="component" value="Chromosome"/>
</dbReference>
<name>A0A517YIE3_9BACT</name>
<accession>A0A517YIE3</accession>
<evidence type="ECO:0000313" key="3">
    <source>
        <dbReference type="EMBL" id="QDU29986.1"/>
    </source>
</evidence>
<dbReference type="PIRSF" id="PIRSF033091">
    <property type="entry name" value="Pesterase_YhaO"/>
    <property type="match status" value="1"/>
</dbReference>
<evidence type="ECO:0000259" key="2">
    <source>
        <dbReference type="Pfam" id="PF00149"/>
    </source>
</evidence>
<dbReference type="KEGG" id="aagg:ETAA8_51040"/>
<keyword evidence="1" id="KW-0378">Hydrolase</keyword>
<evidence type="ECO:0000256" key="1">
    <source>
        <dbReference type="ARBA" id="ARBA00022801"/>
    </source>
</evidence>
<sequence>MRFIHAADIHLDSPLKNLDRYEGAPVAETRAASRRALENLVKLAIDQEVNFVVLAGDIYDGDWKDYQTGLFFVDQMARLQRAKIPVIGISGNHDAQSRISKSLSQTSIVMLPTKKPVTHRLEDFGVAIHGRGFESAAEPNNVVRDYPAAVKGYFNLGLLHTSLDGDGGEHQRYAPCSIDDLVAHGYDYWALGHIHKRQVLSERPWIVFPGNLQGRHIREAGAKGCYLVEVDGRGQATPTFMPLDVMRWEHCRVDVSAAACAAEALELMTQELQRYQTLHADLPLALRVTFAGRSVAQAEIAGDLENWKQTVRARARESQYGQVWVEKVIDNTLPPLTQQPLDEGPLLLLNQLFQQAQSDPTMLAELQTEYADLMQKLPKELMSEVDSLPLSDSAWLQQTLVSVQAQLFDRLQRGASSA</sequence>
<dbReference type="Pfam" id="PF00149">
    <property type="entry name" value="Metallophos"/>
    <property type="match status" value="1"/>
</dbReference>
<dbReference type="InterPro" id="IPR004843">
    <property type="entry name" value="Calcineurin-like_PHP"/>
</dbReference>
<dbReference type="InterPro" id="IPR050535">
    <property type="entry name" value="DNA_Repair-Maintenance_Comp"/>
</dbReference>
<dbReference type="InterPro" id="IPR014576">
    <property type="entry name" value="Pesterase_YhaO"/>
</dbReference>
<dbReference type="CDD" id="cd00840">
    <property type="entry name" value="MPP_Mre11_N"/>
    <property type="match status" value="1"/>
</dbReference>
<dbReference type="InterPro" id="IPR029052">
    <property type="entry name" value="Metallo-depent_PP-like"/>
</dbReference>
<dbReference type="InterPro" id="IPR041796">
    <property type="entry name" value="Mre11_N"/>
</dbReference>
<dbReference type="EMBL" id="CP036274">
    <property type="protein sequence ID" value="QDU29986.1"/>
    <property type="molecule type" value="Genomic_DNA"/>
</dbReference>
<dbReference type="GO" id="GO:0016787">
    <property type="term" value="F:hydrolase activity"/>
    <property type="evidence" value="ECO:0007669"/>
    <property type="project" value="UniProtKB-KW"/>
</dbReference>
<proteinExistence type="predicted"/>
<dbReference type="PANTHER" id="PTHR30337">
    <property type="entry name" value="COMPONENT OF ATP-DEPENDENT DSDNA EXONUCLEASE"/>
    <property type="match status" value="1"/>
</dbReference>